<dbReference type="InterPro" id="IPR014759">
    <property type="entry name" value="Helicase_SF3_ssRNA_vir"/>
</dbReference>
<sequence length="900" mass="104388">MNRTDKINTTQGNFSRKGLTVKANDQKMFDHQLRGFAQCMKLWYHTMNIRCNEEQTFQYLKRNMRCPLHQLPKVFKQNLAYYFSVVTEQELPEIDKNHWFEIVEPHFQPLLRKRWQRPRRKIRDLWNLLQSKVAANEVPQSMILEAYKKHQSLLSSIGKTPEHVLQHVRLYARQFAEKVKKNYREIIPLANSKACFSHNRDQGGSFKSLQEITTRVEKRVNGKLSQFKTRVDPPCIYLKGPPGIGKSFMSNLVIKELSERFGEKHSVYARNFDSDHFDDYHGQLIFMIDDAFQKRGKDQHDHLVDQMIQIKSNNEFIVPMADLKHKGTKFNSEFILLSSNTDPIQVATSGFTDINCPKALLRRLVPYWEILERKRNGLYRVRKMNYDIPDSSADENSLFGAIPISLWYGELNIKQLVNMIVQTAIEEHREASKNAFASVDQDIPKKWTIPVIPFASPEEPCLAYSFPYHPPLENSVKAHAIPEPLKVRMITKGDSSCFALKPLQQAMFRSLKEFDCFFPGTKTEETENKVKSIFDNGKGQLILSGDYESATDNLNMDIMEVFIQELKKVFHSNIPLCSYLDYEGGKHKIHYPKWTKLEPIIQSKGQLMGSLLSFPILCVANAATLGLVRKEDDLTQLKALINGDDILFCDSFRRIESWKRVATSMGLKPSIGKNYCSKVFGTINSQLFIRSKRTNQFRIIRTGKFKTILSRRVMNTKAAFENGFDEKDIVIFSKHKLSKTPQSLDIPIEYGGLGRKFGKKNNRLDRRIYLQLLGELSDVHEVSRIPELNCSIIRGPKYYLRDFMKISMKNQKIINRIQIYEQSIKDSLQVEEDKPFRLSHFKGQQMISHPKLREFLNKGDLERAIPLNLLKNMTLAIPTDLCEQLKINIKSRLLSHLCID</sequence>
<dbReference type="InterPro" id="IPR043502">
    <property type="entry name" value="DNA/RNA_pol_sf"/>
</dbReference>
<proteinExistence type="predicted"/>
<dbReference type="SUPFAM" id="SSF56672">
    <property type="entry name" value="DNA/RNA polymerases"/>
    <property type="match status" value="1"/>
</dbReference>
<organism evidence="5">
    <name type="scientific">Maanshan Botou tick virus 1</name>
    <dbReference type="NCBI Taxonomy" id="2972044"/>
    <lineage>
        <taxon>Viruses</taxon>
        <taxon>Riboviria</taxon>
        <taxon>Orthornavirae</taxon>
        <taxon>Lenarviricota</taxon>
        <taxon>Miaviricetes</taxon>
        <taxon>Ourlivirales</taxon>
        <taxon>Botourmiaviridae</taxon>
    </lineage>
</organism>
<keyword evidence="3" id="KW-0548">Nucleotidyltransferase</keyword>
<dbReference type="EMBL" id="ON746334">
    <property type="protein sequence ID" value="UYL95428.1"/>
    <property type="molecule type" value="Genomic_RNA"/>
</dbReference>
<keyword evidence="2" id="KW-0808">Transferase</keyword>
<evidence type="ECO:0000256" key="2">
    <source>
        <dbReference type="ARBA" id="ARBA00022679"/>
    </source>
</evidence>
<dbReference type="InterPro" id="IPR027417">
    <property type="entry name" value="P-loop_NTPase"/>
</dbReference>
<feature type="domain" description="SF3 helicase" evidence="4">
    <location>
        <begin position="210"/>
        <end position="386"/>
    </location>
</feature>
<dbReference type="GO" id="GO:0003968">
    <property type="term" value="F:RNA-directed RNA polymerase activity"/>
    <property type="evidence" value="ECO:0007669"/>
    <property type="project" value="UniProtKB-KW"/>
</dbReference>
<keyword evidence="1 5" id="KW-0696">RNA-directed RNA polymerase</keyword>
<evidence type="ECO:0000256" key="3">
    <source>
        <dbReference type="ARBA" id="ARBA00022695"/>
    </source>
</evidence>
<dbReference type="GO" id="GO:0003723">
    <property type="term" value="F:RNA binding"/>
    <property type="evidence" value="ECO:0007669"/>
    <property type="project" value="InterPro"/>
</dbReference>
<dbReference type="GO" id="GO:0003724">
    <property type="term" value="F:RNA helicase activity"/>
    <property type="evidence" value="ECO:0007669"/>
    <property type="project" value="InterPro"/>
</dbReference>
<accession>A0A9E7V201</accession>
<dbReference type="Pfam" id="PF00910">
    <property type="entry name" value="RNA_helicase"/>
    <property type="match status" value="1"/>
</dbReference>
<reference evidence="5" key="1">
    <citation type="submission" date="2022-05" db="EMBL/GenBank/DDBJ databases">
        <authorList>
            <person name="Cao W."/>
            <person name="Jia N."/>
            <person name="Lam T.T.-Y."/>
            <person name="Ni X."/>
            <person name="Liu J."/>
        </authorList>
    </citation>
    <scope>NUCLEOTIDE SEQUENCE</scope>
    <source>
        <strain evidence="5">TIGMIC 1</strain>
    </source>
</reference>
<dbReference type="PROSITE" id="PS51218">
    <property type="entry name" value="SF3_HELICASE_2"/>
    <property type="match status" value="1"/>
</dbReference>
<dbReference type="SUPFAM" id="SSF52540">
    <property type="entry name" value="P-loop containing nucleoside triphosphate hydrolases"/>
    <property type="match status" value="1"/>
</dbReference>
<evidence type="ECO:0000256" key="1">
    <source>
        <dbReference type="ARBA" id="ARBA00022484"/>
    </source>
</evidence>
<dbReference type="InterPro" id="IPR000605">
    <property type="entry name" value="Helicase_SF3_ssDNA/RNA_vir"/>
</dbReference>
<evidence type="ECO:0000259" key="4">
    <source>
        <dbReference type="PROSITE" id="PS51218"/>
    </source>
</evidence>
<dbReference type="Gene3D" id="3.40.50.300">
    <property type="entry name" value="P-loop containing nucleotide triphosphate hydrolases"/>
    <property type="match status" value="1"/>
</dbReference>
<evidence type="ECO:0000313" key="5">
    <source>
        <dbReference type="EMBL" id="UYL95428.1"/>
    </source>
</evidence>
<protein>
    <submittedName>
        <fullName evidence="5">RNA-dependent RNA polymerase</fullName>
    </submittedName>
</protein>
<name>A0A9E7V201_9VIRU</name>